<evidence type="ECO:0000256" key="2">
    <source>
        <dbReference type="SAM" id="MobiDB-lite"/>
    </source>
</evidence>
<dbReference type="EMBL" id="CAMPGE010018850">
    <property type="protein sequence ID" value="CAI2377227.1"/>
    <property type="molecule type" value="Genomic_DNA"/>
</dbReference>
<evidence type="ECO:0000313" key="4">
    <source>
        <dbReference type="Proteomes" id="UP001295684"/>
    </source>
</evidence>
<accession>A0AAD2D254</accession>
<comment type="caution">
    <text evidence="3">The sequence shown here is derived from an EMBL/GenBank/DDBJ whole genome shotgun (WGS) entry which is preliminary data.</text>
</comment>
<dbReference type="PANTHER" id="PTHR13245:SF14">
    <property type="entry name" value="RRP15-LIKE PROTEIN"/>
    <property type="match status" value="1"/>
</dbReference>
<dbReference type="GO" id="GO:0000460">
    <property type="term" value="P:maturation of 5.8S rRNA"/>
    <property type="evidence" value="ECO:0007669"/>
    <property type="project" value="TreeGrafter"/>
</dbReference>
<evidence type="ECO:0000313" key="3">
    <source>
        <dbReference type="EMBL" id="CAI2377227.1"/>
    </source>
</evidence>
<evidence type="ECO:0000256" key="1">
    <source>
        <dbReference type="ARBA" id="ARBA00007462"/>
    </source>
</evidence>
<feature type="region of interest" description="Disordered" evidence="2">
    <location>
        <begin position="61"/>
        <end position="129"/>
    </location>
</feature>
<gene>
    <name evidence="3" type="ORF">ECRASSUSDP1_LOCUS18610</name>
</gene>
<sequence length="276" mass="32354">MGKNKKRDKKNFRRQKEERKENIEGADSKVVSFLNEAEINKMKGLNSKAKKNLKNYNKKYKEDEAAKQKEEAHSEQSEELGFGEELDNLIYDNQYELESGNEAIEDKPAEKQENSENKGGSKPSISNAILDILGTEENPQTEEKCAILSKNSRPFKLLEKEKKQTKDEKKKIYEKELIRRQGRRVPSLKELDYEKNLQMIATKGVVRLFNAVSHQQTEIRREVAKDEKIREEFVSKKLEMDKSKHNSNETILRKIQSKEKRWKAFEDDEEGEEQEQ</sequence>
<dbReference type="PANTHER" id="PTHR13245">
    <property type="entry name" value="RRP15-LIKE PROTEIN"/>
    <property type="match status" value="1"/>
</dbReference>
<feature type="compositionally biased region" description="Basic and acidic residues" evidence="2">
    <location>
        <begin position="104"/>
        <end position="116"/>
    </location>
</feature>
<dbReference type="GO" id="GO:0000470">
    <property type="term" value="P:maturation of LSU-rRNA"/>
    <property type="evidence" value="ECO:0007669"/>
    <property type="project" value="TreeGrafter"/>
</dbReference>
<dbReference type="AlphaFoldDB" id="A0AAD2D254"/>
<feature type="compositionally biased region" description="Basic residues" evidence="2">
    <location>
        <begin position="1"/>
        <end position="13"/>
    </location>
</feature>
<dbReference type="InterPro" id="IPR012459">
    <property type="entry name" value="Rrp15"/>
</dbReference>
<feature type="compositionally biased region" description="Basic and acidic residues" evidence="2">
    <location>
        <begin position="61"/>
        <end position="76"/>
    </location>
</feature>
<evidence type="ECO:0008006" key="5">
    <source>
        <dbReference type="Google" id="ProtNLM"/>
    </source>
</evidence>
<feature type="region of interest" description="Disordered" evidence="2">
    <location>
        <begin position="1"/>
        <end position="27"/>
    </location>
</feature>
<name>A0AAD2D254_EUPCR</name>
<dbReference type="GO" id="GO:0030687">
    <property type="term" value="C:preribosome, large subunit precursor"/>
    <property type="evidence" value="ECO:0007669"/>
    <property type="project" value="TreeGrafter"/>
</dbReference>
<comment type="similarity">
    <text evidence="1">Belongs to the RRP15 family.</text>
</comment>
<feature type="compositionally biased region" description="Basic and acidic residues" evidence="2">
    <location>
        <begin position="14"/>
        <end position="27"/>
    </location>
</feature>
<organism evidence="3 4">
    <name type="scientific">Euplotes crassus</name>
    <dbReference type="NCBI Taxonomy" id="5936"/>
    <lineage>
        <taxon>Eukaryota</taxon>
        <taxon>Sar</taxon>
        <taxon>Alveolata</taxon>
        <taxon>Ciliophora</taxon>
        <taxon>Intramacronucleata</taxon>
        <taxon>Spirotrichea</taxon>
        <taxon>Hypotrichia</taxon>
        <taxon>Euplotida</taxon>
        <taxon>Euplotidae</taxon>
        <taxon>Moneuplotes</taxon>
    </lineage>
</organism>
<dbReference type="Pfam" id="PF07890">
    <property type="entry name" value="Rrp15p"/>
    <property type="match status" value="1"/>
</dbReference>
<feature type="compositionally biased region" description="Acidic residues" evidence="2">
    <location>
        <begin position="77"/>
        <end position="87"/>
    </location>
</feature>
<keyword evidence="4" id="KW-1185">Reference proteome</keyword>
<proteinExistence type="inferred from homology"/>
<protein>
    <recommendedName>
        <fullName evidence="5">RRP15-like protein</fullName>
    </recommendedName>
</protein>
<dbReference type="Proteomes" id="UP001295684">
    <property type="component" value="Unassembled WGS sequence"/>
</dbReference>
<reference evidence="3" key="1">
    <citation type="submission" date="2023-07" db="EMBL/GenBank/DDBJ databases">
        <authorList>
            <consortium name="AG Swart"/>
            <person name="Singh M."/>
            <person name="Singh A."/>
            <person name="Seah K."/>
            <person name="Emmerich C."/>
        </authorList>
    </citation>
    <scope>NUCLEOTIDE SEQUENCE</scope>
    <source>
        <strain evidence="3">DP1</strain>
    </source>
</reference>